<dbReference type="EMBL" id="JACRWH010000087">
    <property type="protein sequence ID" value="MBC6013347.1"/>
    <property type="molecule type" value="Genomic_DNA"/>
</dbReference>
<name>A0ABR7KLS2_9FIRM</name>
<keyword evidence="1" id="KW-1133">Transmembrane helix</keyword>
<proteinExistence type="predicted"/>
<dbReference type="Proteomes" id="UP000649075">
    <property type="component" value="Unassembled WGS sequence"/>
</dbReference>
<feature type="transmembrane region" description="Helical" evidence="1">
    <location>
        <begin position="7"/>
        <end position="27"/>
    </location>
</feature>
<dbReference type="RefSeq" id="WP_186999787.1">
    <property type="nucleotide sequence ID" value="NZ_JACRWH010000087.1"/>
</dbReference>
<accession>A0ABR7KLS2</accession>
<feature type="transmembrane region" description="Helical" evidence="1">
    <location>
        <begin position="33"/>
        <end position="52"/>
    </location>
</feature>
<comment type="caution">
    <text evidence="2">The sequence shown here is derived from an EMBL/GenBank/DDBJ whole genome shotgun (WGS) entry which is preliminary data.</text>
</comment>
<gene>
    <name evidence="2" type="ORF">H8911_11730</name>
</gene>
<keyword evidence="3" id="KW-1185">Reference proteome</keyword>
<organism evidence="2 3">
    <name type="scientific">Holdemanella hominis</name>
    <dbReference type="NCBI Taxonomy" id="2764327"/>
    <lineage>
        <taxon>Bacteria</taxon>
        <taxon>Bacillati</taxon>
        <taxon>Bacillota</taxon>
        <taxon>Erysipelotrichia</taxon>
        <taxon>Erysipelotrichales</taxon>
        <taxon>Erysipelotrichaceae</taxon>
        <taxon>Holdemanella</taxon>
    </lineage>
</organism>
<sequence>MTMIKNSVIECFILLLCACTVFIYKLPNTINTWLLNSIVIVVMGICILRIALKMMNNK</sequence>
<keyword evidence="1" id="KW-0472">Membrane</keyword>
<evidence type="ECO:0000313" key="3">
    <source>
        <dbReference type="Proteomes" id="UP000649075"/>
    </source>
</evidence>
<keyword evidence="1" id="KW-0812">Transmembrane</keyword>
<evidence type="ECO:0000313" key="2">
    <source>
        <dbReference type="EMBL" id="MBC6013347.1"/>
    </source>
</evidence>
<reference evidence="2 3" key="1">
    <citation type="submission" date="2020-08" db="EMBL/GenBank/DDBJ databases">
        <authorList>
            <person name="Liu C."/>
            <person name="Sun Q."/>
        </authorList>
    </citation>
    <scope>NUCLEOTIDE SEQUENCE [LARGE SCALE GENOMIC DNA]</scope>
    <source>
        <strain evidence="2 3">L34</strain>
    </source>
</reference>
<protein>
    <submittedName>
        <fullName evidence="2">Uncharacterized protein</fullName>
    </submittedName>
</protein>
<evidence type="ECO:0000256" key="1">
    <source>
        <dbReference type="SAM" id="Phobius"/>
    </source>
</evidence>